<dbReference type="GO" id="GO:0006352">
    <property type="term" value="P:DNA-templated transcription initiation"/>
    <property type="evidence" value="ECO:0007669"/>
    <property type="project" value="InterPro"/>
</dbReference>
<dbReference type="Pfam" id="PF04542">
    <property type="entry name" value="Sigma70_r2"/>
    <property type="match status" value="1"/>
</dbReference>
<proteinExistence type="predicted"/>
<sequence length="242" mass="26903">MTAEPVVAALDATEDSLWGRWQSDRDASTRDALVARYSPWARQVARGVYMRVYRLREAWEDCTQNALIGLMEAIDRYQPGRGVSFEAYARHRVRGAVFNGLRVMRDDLVAGRRPSEHAATLRERVQSLGEDEPEDPLDAFASMTVGLGLGFLLEASSFPGATPTADAYASAERAQLTDAVTLCVERLTAREQSVIVMHYFHHVPFVQIAEDLKLTKGRVSQLHKQALGRLRALLGDDAIGDF</sequence>
<name>A0A370K9H7_9GAMM</name>
<dbReference type="InterPro" id="IPR013324">
    <property type="entry name" value="RNA_pol_sigma_r3/r4-like"/>
</dbReference>
<dbReference type="SUPFAM" id="SSF88946">
    <property type="entry name" value="Sigma2 domain of RNA polymerase sigma factors"/>
    <property type="match status" value="1"/>
</dbReference>
<feature type="domain" description="RNA polymerase sigma-70 region 2" evidence="5">
    <location>
        <begin position="33"/>
        <end position="102"/>
    </location>
</feature>
<dbReference type="EMBL" id="QQSY01000001">
    <property type="protein sequence ID" value="RDI99308.1"/>
    <property type="molecule type" value="Genomic_DNA"/>
</dbReference>
<dbReference type="PANTHER" id="PTHR30385">
    <property type="entry name" value="SIGMA FACTOR F FLAGELLAR"/>
    <property type="match status" value="1"/>
</dbReference>
<keyword evidence="4" id="KW-0804">Transcription</keyword>
<dbReference type="NCBIfam" id="TIGR02937">
    <property type="entry name" value="sigma70-ECF"/>
    <property type="match status" value="1"/>
</dbReference>
<evidence type="ECO:0008006" key="9">
    <source>
        <dbReference type="Google" id="ProtNLM"/>
    </source>
</evidence>
<keyword evidence="3" id="KW-0238">DNA-binding</keyword>
<dbReference type="Gene3D" id="1.10.1740.10">
    <property type="match status" value="1"/>
</dbReference>
<dbReference type="InterPro" id="IPR007630">
    <property type="entry name" value="RNA_pol_sigma70_r4"/>
</dbReference>
<gene>
    <name evidence="7" type="ORF">DVT68_00115</name>
</gene>
<feature type="domain" description="RNA polymerase sigma-70 region 4" evidence="6">
    <location>
        <begin position="185"/>
        <end position="232"/>
    </location>
</feature>
<evidence type="ECO:0000313" key="7">
    <source>
        <dbReference type="EMBL" id="RDI99308.1"/>
    </source>
</evidence>
<dbReference type="GO" id="GO:0016987">
    <property type="term" value="F:sigma factor activity"/>
    <property type="evidence" value="ECO:0007669"/>
    <property type="project" value="UniProtKB-KW"/>
</dbReference>
<dbReference type="AlphaFoldDB" id="A0A370K9H7"/>
<accession>A0A370K9H7</accession>
<dbReference type="PRINTS" id="PR00046">
    <property type="entry name" value="SIGMA70FCT"/>
</dbReference>
<dbReference type="Proteomes" id="UP000254711">
    <property type="component" value="Unassembled WGS sequence"/>
</dbReference>
<protein>
    <recommendedName>
        <fullName evidence="9">Sigma-70 family RNA polymerase sigma factor</fullName>
    </recommendedName>
</protein>
<evidence type="ECO:0000256" key="1">
    <source>
        <dbReference type="ARBA" id="ARBA00023015"/>
    </source>
</evidence>
<dbReference type="CDD" id="cd06171">
    <property type="entry name" value="Sigma70_r4"/>
    <property type="match status" value="1"/>
</dbReference>
<dbReference type="InterPro" id="IPR013325">
    <property type="entry name" value="RNA_pol_sigma_r2"/>
</dbReference>
<dbReference type="Pfam" id="PF04545">
    <property type="entry name" value="Sigma70_r4"/>
    <property type="match status" value="1"/>
</dbReference>
<keyword evidence="2" id="KW-0731">Sigma factor</keyword>
<dbReference type="InterPro" id="IPR014284">
    <property type="entry name" value="RNA_pol_sigma-70_dom"/>
</dbReference>
<keyword evidence="8" id="KW-1185">Reference proteome</keyword>
<evidence type="ECO:0000256" key="3">
    <source>
        <dbReference type="ARBA" id="ARBA00023125"/>
    </source>
</evidence>
<evidence type="ECO:0000256" key="2">
    <source>
        <dbReference type="ARBA" id="ARBA00023082"/>
    </source>
</evidence>
<dbReference type="Gene3D" id="1.20.140.160">
    <property type="match status" value="1"/>
</dbReference>
<reference evidence="7 8" key="1">
    <citation type="submission" date="2018-07" db="EMBL/GenBank/DDBJ databases">
        <title>Dyella solisilvae sp. nov., isolated from the pine and broad-leaved mixed forest soil.</title>
        <authorList>
            <person name="Gao Z."/>
            <person name="Qiu L."/>
        </authorList>
    </citation>
    <scope>NUCLEOTIDE SEQUENCE [LARGE SCALE GENOMIC DNA]</scope>
    <source>
        <strain evidence="7 8">DHG54</strain>
    </source>
</reference>
<dbReference type="InterPro" id="IPR007627">
    <property type="entry name" value="RNA_pol_sigma70_r2"/>
</dbReference>
<dbReference type="SUPFAM" id="SSF88659">
    <property type="entry name" value="Sigma3 and sigma4 domains of RNA polymerase sigma factors"/>
    <property type="match status" value="1"/>
</dbReference>
<dbReference type="InterPro" id="IPR000943">
    <property type="entry name" value="RNA_pol_sigma70"/>
</dbReference>
<comment type="caution">
    <text evidence="7">The sequence shown here is derived from an EMBL/GenBank/DDBJ whole genome shotgun (WGS) entry which is preliminary data.</text>
</comment>
<evidence type="ECO:0000313" key="8">
    <source>
        <dbReference type="Proteomes" id="UP000254711"/>
    </source>
</evidence>
<keyword evidence="1" id="KW-0805">Transcription regulation</keyword>
<dbReference type="GO" id="GO:0003677">
    <property type="term" value="F:DNA binding"/>
    <property type="evidence" value="ECO:0007669"/>
    <property type="project" value="UniProtKB-KW"/>
</dbReference>
<evidence type="ECO:0000259" key="6">
    <source>
        <dbReference type="Pfam" id="PF04545"/>
    </source>
</evidence>
<organism evidence="7 8">
    <name type="scientific">Dyella solisilvae</name>
    <dbReference type="NCBI Taxonomy" id="1920168"/>
    <lineage>
        <taxon>Bacteria</taxon>
        <taxon>Pseudomonadati</taxon>
        <taxon>Pseudomonadota</taxon>
        <taxon>Gammaproteobacteria</taxon>
        <taxon>Lysobacterales</taxon>
        <taxon>Rhodanobacteraceae</taxon>
        <taxon>Dyella</taxon>
    </lineage>
</organism>
<evidence type="ECO:0000256" key="4">
    <source>
        <dbReference type="ARBA" id="ARBA00023163"/>
    </source>
</evidence>
<evidence type="ECO:0000259" key="5">
    <source>
        <dbReference type="Pfam" id="PF04542"/>
    </source>
</evidence>